<comment type="subcellular location">
    <subcellularLocation>
        <location evidence="1">Membrane</location>
        <topology evidence="1">Multi-pass membrane protein</topology>
    </subcellularLocation>
    <subcellularLocation>
        <location evidence="8">Mitochondrion inner membrane</location>
        <topology evidence="8">Multi-pass membrane protein</topology>
    </subcellularLocation>
</comment>
<feature type="transmembrane region" description="Helical" evidence="10">
    <location>
        <begin position="6"/>
        <end position="25"/>
    </location>
</feature>
<dbReference type="GO" id="GO:0003954">
    <property type="term" value="F:NADH dehydrogenase activity"/>
    <property type="evidence" value="ECO:0007669"/>
    <property type="project" value="TreeGrafter"/>
</dbReference>
<evidence type="ECO:0000256" key="5">
    <source>
        <dbReference type="ARBA" id="ARBA00022692"/>
    </source>
</evidence>
<evidence type="ECO:0000256" key="10">
    <source>
        <dbReference type="SAM" id="Phobius"/>
    </source>
</evidence>
<dbReference type="GO" id="GO:0009060">
    <property type="term" value="P:aerobic respiration"/>
    <property type="evidence" value="ECO:0007669"/>
    <property type="project" value="TreeGrafter"/>
</dbReference>
<dbReference type="EMBL" id="EU024483">
    <property type="protein sequence ID" value="ABS71915.1"/>
    <property type="molecule type" value="Genomic_DNA"/>
</dbReference>
<evidence type="ECO:0000256" key="3">
    <source>
        <dbReference type="ARBA" id="ARBA00021009"/>
    </source>
</evidence>
<name>A9LI84_9ARAC</name>
<dbReference type="HAMAP" id="MF_01350">
    <property type="entry name" value="NDH1_NuoH"/>
    <property type="match status" value="1"/>
</dbReference>
<keyword evidence="7 10" id="KW-0472">Membrane</keyword>
<evidence type="ECO:0000256" key="1">
    <source>
        <dbReference type="ARBA" id="ARBA00004141"/>
    </source>
</evidence>
<evidence type="ECO:0000313" key="11">
    <source>
        <dbReference type="EMBL" id="ABS71915.1"/>
    </source>
</evidence>
<feature type="transmembrane region" description="Helical" evidence="10">
    <location>
        <begin position="171"/>
        <end position="191"/>
    </location>
</feature>
<evidence type="ECO:0000256" key="2">
    <source>
        <dbReference type="ARBA" id="ARBA00010535"/>
    </source>
</evidence>
<keyword evidence="9 11" id="KW-0496">Mitochondrion</keyword>
<gene>
    <name evidence="11" type="primary">nad1</name>
</gene>
<dbReference type="AlphaFoldDB" id="A9LI84"/>
<evidence type="ECO:0000256" key="4">
    <source>
        <dbReference type="ARBA" id="ARBA00022448"/>
    </source>
</evidence>
<evidence type="ECO:0000256" key="9">
    <source>
        <dbReference type="RuleBase" id="RU000473"/>
    </source>
</evidence>
<feature type="transmembrane region" description="Helical" evidence="10">
    <location>
        <begin position="146"/>
        <end position="165"/>
    </location>
</feature>
<keyword evidence="4" id="KW-0813">Transport</keyword>
<dbReference type="PANTHER" id="PTHR11432">
    <property type="entry name" value="NADH DEHYDROGENASE SUBUNIT 1"/>
    <property type="match status" value="1"/>
</dbReference>
<dbReference type="PANTHER" id="PTHR11432:SF3">
    <property type="entry name" value="NADH-UBIQUINONE OXIDOREDUCTASE CHAIN 1"/>
    <property type="match status" value="1"/>
</dbReference>
<proteinExistence type="inferred from homology"/>
<comment type="catalytic activity">
    <reaction evidence="9">
        <text>a ubiquinone + NADH + 5 H(+)(in) = a ubiquinol + NAD(+) + 4 H(+)(out)</text>
        <dbReference type="Rhea" id="RHEA:29091"/>
        <dbReference type="Rhea" id="RHEA-COMP:9565"/>
        <dbReference type="Rhea" id="RHEA-COMP:9566"/>
        <dbReference type="ChEBI" id="CHEBI:15378"/>
        <dbReference type="ChEBI" id="CHEBI:16389"/>
        <dbReference type="ChEBI" id="CHEBI:17976"/>
        <dbReference type="ChEBI" id="CHEBI:57540"/>
        <dbReference type="ChEBI" id="CHEBI:57945"/>
        <dbReference type="EC" id="7.1.1.2"/>
    </reaction>
</comment>
<dbReference type="EC" id="7.1.1.2" evidence="9"/>
<dbReference type="GO" id="GO:0005743">
    <property type="term" value="C:mitochondrial inner membrane"/>
    <property type="evidence" value="ECO:0007669"/>
    <property type="project" value="UniProtKB-SubCell"/>
</dbReference>
<geneLocation type="mitochondrion" evidence="11"/>
<feature type="transmembrane region" description="Helical" evidence="10">
    <location>
        <begin position="272"/>
        <end position="292"/>
    </location>
</feature>
<keyword evidence="5 8" id="KW-0812">Transmembrane</keyword>
<evidence type="ECO:0000256" key="6">
    <source>
        <dbReference type="ARBA" id="ARBA00022989"/>
    </source>
</evidence>
<dbReference type="GO" id="GO:0008137">
    <property type="term" value="F:NADH dehydrogenase (ubiquinone) activity"/>
    <property type="evidence" value="ECO:0007669"/>
    <property type="project" value="UniProtKB-EC"/>
</dbReference>
<feature type="transmembrane region" description="Helical" evidence="10">
    <location>
        <begin position="100"/>
        <end position="125"/>
    </location>
</feature>
<evidence type="ECO:0000256" key="7">
    <source>
        <dbReference type="ARBA" id="ARBA00023136"/>
    </source>
</evidence>
<organism evidence="11">
    <name type="scientific">Pseudocellus pearsei</name>
    <dbReference type="NCBI Taxonomy" id="58148"/>
    <lineage>
        <taxon>Eukaryota</taxon>
        <taxon>Metazoa</taxon>
        <taxon>Ecdysozoa</taxon>
        <taxon>Arthropoda</taxon>
        <taxon>Chelicerata</taxon>
        <taxon>Arachnida</taxon>
        <taxon>Ricinulei</taxon>
        <taxon>Ricinoididae</taxon>
        <taxon>Pseudocellus</taxon>
    </lineage>
</organism>
<keyword evidence="8" id="KW-0520">NAD</keyword>
<keyword evidence="6 10" id="KW-1133">Transmembrane helix</keyword>
<dbReference type="Pfam" id="PF00146">
    <property type="entry name" value="NADHdh"/>
    <property type="match status" value="1"/>
</dbReference>
<sequence length="295" mass="33847">MIDCLVVYVCLILMVMLGVAYFTLLERKVLGYVQLRKGPNKVGVWGLLQPFSDALKLFTSEFNFPVYSNWLLFVMSPLVGFLFSLVLWMVFPIGVGWFDFLYGLLFFFCVSSFGVYFVVGSGWFSNSKYALLGGYRAVAQMISYEVGMILVILPVVFYESCYLLWVEVGYSWFYGLGFIFSFLMWMVCCLAETNRSPYDFAEAESELVSGFNVEYSGGGFALIFLSEYSSIMLISMVSCIYFFSGVYLFYCVLIVFFLWVRGSLPRVRYDKLMMMVWSVFLPCSLNLLLYVVGNI</sequence>
<dbReference type="InterPro" id="IPR001694">
    <property type="entry name" value="NADH_UbQ_OxRdtase_su1/FPO"/>
</dbReference>
<keyword evidence="9" id="KW-0830">Ubiquinone</keyword>
<protein>
    <recommendedName>
        <fullName evidence="3 9">NADH-ubiquinone oxidoreductase chain 1</fullName>
        <ecNumber evidence="9">7.1.1.2</ecNumber>
    </recommendedName>
</protein>
<comment type="similarity">
    <text evidence="2 8">Belongs to the complex I subunit 1 family.</text>
</comment>
<reference evidence="11" key="1">
    <citation type="journal article" date="2007" name="BMC Genomics">
        <title>The complete mitochondrial genome of Pseudocellus pearsei (Chelicerata: Ricinulei) and a comparison of mitochondrial gene rearrangements in Arachnida.</title>
        <authorList>
            <person name="Fahrein K."/>
            <person name="Talarico G."/>
            <person name="Braband A."/>
            <person name="Podsiadlowski L."/>
        </authorList>
    </citation>
    <scope>NUCLEOTIDE SEQUENCE</scope>
</reference>
<feature type="transmembrane region" description="Helical" evidence="10">
    <location>
        <begin position="240"/>
        <end position="260"/>
    </location>
</feature>
<feature type="transmembrane region" description="Helical" evidence="10">
    <location>
        <begin position="70"/>
        <end position="94"/>
    </location>
</feature>
<evidence type="ECO:0000256" key="8">
    <source>
        <dbReference type="RuleBase" id="RU000471"/>
    </source>
</evidence>
<accession>A9LI84</accession>